<evidence type="ECO:0000256" key="9">
    <source>
        <dbReference type="PROSITE-ProRule" id="PRU00169"/>
    </source>
</evidence>
<dbReference type="InterPro" id="IPR004358">
    <property type="entry name" value="Sig_transdc_His_kin-like_C"/>
</dbReference>
<sequence length="706" mass="79117">MNDDLEQKLLAANETIGALRKRLMSLEGGGDRTPFQQQLKAYQDRIEEEQHKLRLSQAWAHLLVENSMDAIVGMNDQGIITHWNPRAASMFGWLADEATGRPFSEVVIHKMPQGGALPDSTHYSGDESSDGNLVGQLVEVNGSHRDGSPIPLELLLSVMKSQGQKQFVAILRDISERKKTEAALQVSHENLERQVQERTQELLDSNALLTDAQKAGKIGTFTFDLKRACWTSSEMLDAILGIETGYNRDIKGWLDIVHPGFRHKIWKYLKREALKGSQTLKIEVKIRRRNDGQQRWIQGYGRVMKDAAGRPERLIGTVQDITESKQFEEHFLQTQKMEAVGTLVGGVAHEFNNMLAGMTGRLYLAKLAVQNNNEALDHLGKIEGLSFKAAEMIQQLLTFSRKGQVTKKTFDLVMFIKEAFKLHRFSIPENIRMNTSFSQYALPVDGDEVQMQQILVNLLNNARDALEKVNKPVIDIRLELYEQPLDATDLSQENQHDRFAHLSVSDNGCGMSAETRRHIFEPFFTTKDVGKGTGLGLAMLYGAVETHQGRIEVESEPGRGSIFNIYFPLSEAATQKLTEQPGLPLAGRGETILLVDDEANLRMTGAEVLTRMGYHVLQAADGLEAVEEFIANEDDVAVILMDIVMPNLGGVAAAQEIWKRNSNVKVIFCTGYDKEEVTDEKDLRGSAFISKPYRVDELGQLIRNMI</sequence>
<evidence type="ECO:0000313" key="15">
    <source>
        <dbReference type="Proteomes" id="UP000231632"/>
    </source>
</evidence>
<dbReference type="InterPro" id="IPR003594">
    <property type="entry name" value="HATPase_dom"/>
</dbReference>
<dbReference type="AlphaFoldDB" id="A0A1L8CKJ8"/>
<evidence type="ECO:0000259" key="12">
    <source>
        <dbReference type="PROSITE" id="PS50112"/>
    </source>
</evidence>
<comment type="caution">
    <text evidence="14">The sequence shown here is derived from an EMBL/GenBank/DDBJ whole genome shotgun (WGS) entry which is preliminary data.</text>
</comment>
<dbReference type="InterPro" id="IPR036097">
    <property type="entry name" value="HisK_dim/P_sf"/>
</dbReference>
<evidence type="ECO:0000259" key="13">
    <source>
        <dbReference type="PROSITE" id="PS50113"/>
    </source>
</evidence>
<dbReference type="Gene3D" id="2.10.70.100">
    <property type="match status" value="1"/>
</dbReference>
<reference evidence="14 15" key="1">
    <citation type="journal article" date="2017" name="Arch. Microbiol.">
        <title>Mariprofundus micogutta sp. nov., a novel iron-oxidizing zetaproteobacterium isolated from a deep-sea hydrothermal field at the Bayonnaise knoll of the Izu-Ogasawara arc, and a description of Mariprofundales ord. nov. and Zetaproteobacteria classis nov.</title>
        <authorList>
            <person name="Makita H."/>
            <person name="Tanaka E."/>
            <person name="Mitsunobu S."/>
            <person name="Miyazaki M."/>
            <person name="Nunoura T."/>
            <person name="Uematsu K."/>
            <person name="Takaki Y."/>
            <person name="Nishi S."/>
            <person name="Shimamura S."/>
            <person name="Takai K."/>
        </authorList>
    </citation>
    <scope>NUCLEOTIDE SEQUENCE [LARGE SCALE GENOMIC DNA]</scope>
    <source>
        <strain evidence="14 15">ET2</strain>
    </source>
</reference>
<dbReference type="InterPro" id="IPR013655">
    <property type="entry name" value="PAS_fold_3"/>
</dbReference>
<proteinExistence type="predicted"/>
<keyword evidence="7" id="KW-0067">ATP-binding</keyword>
<evidence type="ECO:0000256" key="4">
    <source>
        <dbReference type="ARBA" id="ARBA00022679"/>
    </source>
</evidence>
<dbReference type="InterPro" id="IPR000014">
    <property type="entry name" value="PAS"/>
</dbReference>
<dbReference type="InterPro" id="IPR011006">
    <property type="entry name" value="CheY-like_superfamily"/>
</dbReference>
<dbReference type="STRING" id="1921010.MMIC_P0349"/>
<dbReference type="GO" id="GO:0006355">
    <property type="term" value="P:regulation of DNA-templated transcription"/>
    <property type="evidence" value="ECO:0007669"/>
    <property type="project" value="InterPro"/>
</dbReference>
<dbReference type="InterPro" id="IPR001610">
    <property type="entry name" value="PAC"/>
</dbReference>
<dbReference type="CDD" id="cd00082">
    <property type="entry name" value="HisKA"/>
    <property type="match status" value="1"/>
</dbReference>
<dbReference type="InterPro" id="IPR001789">
    <property type="entry name" value="Sig_transdc_resp-reg_receiver"/>
</dbReference>
<name>A0A1L8CKJ8_9PROT</name>
<evidence type="ECO:0000256" key="7">
    <source>
        <dbReference type="ARBA" id="ARBA00022840"/>
    </source>
</evidence>
<protein>
    <recommendedName>
        <fullName evidence="2">histidine kinase</fullName>
        <ecNumber evidence="2">2.7.13.3</ecNumber>
    </recommendedName>
</protein>
<feature type="domain" description="Histidine kinase" evidence="10">
    <location>
        <begin position="346"/>
        <end position="571"/>
    </location>
</feature>
<keyword evidence="3 9" id="KW-0597">Phosphoprotein</keyword>
<dbReference type="SUPFAM" id="SSF47384">
    <property type="entry name" value="Homodimeric domain of signal transducing histidine kinase"/>
    <property type="match status" value="1"/>
</dbReference>
<dbReference type="SMART" id="SM00448">
    <property type="entry name" value="REC"/>
    <property type="match status" value="1"/>
</dbReference>
<dbReference type="PROSITE" id="PS50110">
    <property type="entry name" value="RESPONSE_REGULATORY"/>
    <property type="match status" value="1"/>
</dbReference>
<keyword evidence="6 14" id="KW-0418">Kinase</keyword>
<organism evidence="14 15">
    <name type="scientific">Mariprofundus micogutta</name>
    <dbReference type="NCBI Taxonomy" id="1921010"/>
    <lineage>
        <taxon>Bacteria</taxon>
        <taxon>Pseudomonadati</taxon>
        <taxon>Pseudomonadota</taxon>
        <taxon>Candidatius Mariprofundia</taxon>
        <taxon>Mariprofundales</taxon>
        <taxon>Mariprofundaceae</taxon>
        <taxon>Mariprofundus</taxon>
    </lineage>
</organism>
<dbReference type="SUPFAM" id="SSF55874">
    <property type="entry name" value="ATPase domain of HSP90 chaperone/DNA topoisomerase II/histidine kinase"/>
    <property type="match status" value="1"/>
</dbReference>
<dbReference type="PANTHER" id="PTHR43065">
    <property type="entry name" value="SENSOR HISTIDINE KINASE"/>
    <property type="match status" value="1"/>
</dbReference>
<dbReference type="Proteomes" id="UP000231632">
    <property type="component" value="Unassembled WGS sequence"/>
</dbReference>
<dbReference type="Pfam" id="PF00989">
    <property type="entry name" value="PAS"/>
    <property type="match status" value="1"/>
</dbReference>
<dbReference type="InterPro" id="IPR005467">
    <property type="entry name" value="His_kinase_dom"/>
</dbReference>
<evidence type="ECO:0000256" key="1">
    <source>
        <dbReference type="ARBA" id="ARBA00000085"/>
    </source>
</evidence>
<dbReference type="Gene3D" id="3.30.565.10">
    <property type="entry name" value="Histidine kinase-like ATPase, C-terminal domain"/>
    <property type="match status" value="1"/>
</dbReference>
<dbReference type="RefSeq" id="WP_083530387.1">
    <property type="nucleotide sequence ID" value="NZ_BDFD01000002.1"/>
</dbReference>
<dbReference type="PANTHER" id="PTHR43065:SF42">
    <property type="entry name" value="TWO-COMPONENT SENSOR PPRA"/>
    <property type="match status" value="1"/>
</dbReference>
<evidence type="ECO:0000256" key="3">
    <source>
        <dbReference type="ARBA" id="ARBA00022553"/>
    </source>
</evidence>
<dbReference type="SUPFAM" id="SSF52172">
    <property type="entry name" value="CheY-like"/>
    <property type="match status" value="1"/>
</dbReference>
<keyword evidence="4 14" id="KW-0808">Transferase</keyword>
<dbReference type="InterPro" id="IPR013767">
    <property type="entry name" value="PAS_fold"/>
</dbReference>
<evidence type="ECO:0000256" key="2">
    <source>
        <dbReference type="ARBA" id="ARBA00012438"/>
    </source>
</evidence>
<evidence type="ECO:0000256" key="6">
    <source>
        <dbReference type="ARBA" id="ARBA00022777"/>
    </source>
</evidence>
<evidence type="ECO:0000259" key="11">
    <source>
        <dbReference type="PROSITE" id="PS50110"/>
    </source>
</evidence>
<evidence type="ECO:0000259" key="10">
    <source>
        <dbReference type="PROSITE" id="PS50109"/>
    </source>
</evidence>
<evidence type="ECO:0000313" key="14">
    <source>
        <dbReference type="EMBL" id="GAV19415.1"/>
    </source>
</evidence>
<dbReference type="SMART" id="SM00086">
    <property type="entry name" value="PAC"/>
    <property type="match status" value="2"/>
</dbReference>
<dbReference type="Gene3D" id="3.40.50.2300">
    <property type="match status" value="1"/>
</dbReference>
<dbReference type="GO" id="GO:0000155">
    <property type="term" value="F:phosphorelay sensor kinase activity"/>
    <property type="evidence" value="ECO:0007669"/>
    <property type="project" value="InterPro"/>
</dbReference>
<dbReference type="Pfam" id="PF08447">
    <property type="entry name" value="PAS_3"/>
    <property type="match status" value="1"/>
</dbReference>
<feature type="domain" description="PAS" evidence="12">
    <location>
        <begin position="56"/>
        <end position="101"/>
    </location>
</feature>
<keyword evidence="15" id="KW-1185">Reference proteome</keyword>
<dbReference type="InterPro" id="IPR000700">
    <property type="entry name" value="PAS-assoc_C"/>
</dbReference>
<dbReference type="SMART" id="SM00091">
    <property type="entry name" value="PAS"/>
    <property type="match status" value="2"/>
</dbReference>
<dbReference type="EMBL" id="BDFD01000002">
    <property type="protein sequence ID" value="GAV19415.1"/>
    <property type="molecule type" value="Genomic_DNA"/>
</dbReference>
<dbReference type="OrthoDB" id="1931120at2"/>
<keyword evidence="8" id="KW-0902">Two-component regulatory system</keyword>
<dbReference type="SMART" id="SM00387">
    <property type="entry name" value="HATPase_c"/>
    <property type="match status" value="1"/>
</dbReference>
<keyword evidence="5" id="KW-0547">Nucleotide-binding</keyword>
<dbReference type="PROSITE" id="PS50112">
    <property type="entry name" value="PAS"/>
    <property type="match status" value="1"/>
</dbReference>
<accession>A0A1L8CKJ8</accession>
<evidence type="ECO:0000256" key="5">
    <source>
        <dbReference type="ARBA" id="ARBA00022741"/>
    </source>
</evidence>
<dbReference type="GO" id="GO:0005524">
    <property type="term" value="F:ATP binding"/>
    <property type="evidence" value="ECO:0007669"/>
    <property type="project" value="UniProtKB-KW"/>
</dbReference>
<dbReference type="Pfam" id="PF00072">
    <property type="entry name" value="Response_reg"/>
    <property type="match status" value="1"/>
</dbReference>
<dbReference type="InterPro" id="IPR003661">
    <property type="entry name" value="HisK_dim/P_dom"/>
</dbReference>
<dbReference type="InterPro" id="IPR035965">
    <property type="entry name" value="PAS-like_dom_sf"/>
</dbReference>
<feature type="domain" description="PAC" evidence="13">
    <location>
        <begin position="136"/>
        <end position="186"/>
    </location>
</feature>
<feature type="modified residue" description="4-aspartylphosphate" evidence="9">
    <location>
        <position position="642"/>
    </location>
</feature>
<feature type="domain" description="PAC" evidence="13">
    <location>
        <begin position="280"/>
        <end position="333"/>
    </location>
</feature>
<dbReference type="SUPFAM" id="SSF55785">
    <property type="entry name" value="PYP-like sensor domain (PAS domain)"/>
    <property type="match status" value="2"/>
</dbReference>
<dbReference type="InterPro" id="IPR036890">
    <property type="entry name" value="HATPase_C_sf"/>
</dbReference>
<feature type="domain" description="Response regulatory" evidence="11">
    <location>
        <begin position="591"/>
        <end position="706"/>
    </location>
</feature>
<evidence type="ECO:0000256" key="8">
    <source>
        <dbReference type="ARBA" id="ARBA00023012"/>
    </source>
</evidence>
<dbReference type="Gene3D" id="1.10.287.130">
    <property type="match status" value="1"/>
</dbReference>
<dbReference type="PRINTS" id="PR00344">
    <property type="entry name" value="BCTRLSENSOR"/>
</dbReference>
<dbReference type="NCBIfam" id="TIGR00229">
    <property type="entry name" value="sensory_box"/>
    <property type="match status" value="2"/>
</dbReference>
<dbReference type="Pfam" id="PF02518">
    <property type="entry name" value="HATPase_c"/>
    <property type="match status" value="1"/>
</dbReference>
<dbReference type="CDD" id="cd00130">
    <property type="entry name" value="PAS"/>
    <property type="match status" value="2"/>
</dbReference>
<dbReference type="PROSITE" id="PS50113">
    <property type="entry name" value="PAC"/>
    <property type="match status" value="2"/>
</dbReference>
<dbReference type="EC" id="2.7.13.3" evidence="2"/>
<dbReference type="Gene3D" id="3.30.450.20">
    <property type="entry name" value="PAS domain"/>
    <property type="match status" value="2"/>
</dbReference>
<gene>
    <name evidence="14" type="ORF">MMIC_P0349</name>
</gene>
<comment type="catalytic activity">
    <reaction evidence="1">
        <text>ATP + protein L-histidine = ADP + protein N-phospho-L-histidine.</text>
        <dbReference type="EC" id="2.7.13.3"/>
    </reaction>
</comment>
<dbReference type="PROSITE" id="PS50109">
    <property type="entry name" value="HIS_KIN"/>
    <property type="match status" value="1"/>
</dbReference>